<dbReference type="AlphaFoldDB" id="A0AAD4UHV8"/>
<gene>
    <name evidence="2" type="ORF">MG293_004646</name>
</gene>
<sequence>MAKSINKDEHNEHSQEEKSRSKQFLRTRTFSLTVISKNQMLRLSPGPQHRCRLLQCGLFTGRKSFPMILFRLSITKQQREGVVIPISRFRLAERLSNVMVRSGGNSGWLCYTICKAQRRKEEMSLGAAGNDEFIMITEGVRVSFTSPKWLCGASSWQRLLLTTVICCLFLVFLESCTRQDPDTLYQKDKVLKKLGKHEENDVALKRNRKKQRDRTRSGGGEKVLGREAQKEGLVGHRVPDKSGRNLNCYKTETVRYCLQVDHIGGEIHDSGQPPAPAFQDSTTQL</sequence>
<dbReference type="EMBL" id="JAKZEL010000004">
    <property type="protein sequence ID" value="KAI4544380.1"/>
    <property type="molecule type" value="Genomic_DNA"/>
</dbReference>
<evidence type="ECO:0000256" key="1">
    <source>
        <dbReference type="SAM" id="MobiDB-lite"/>
    </source>
</evidence>
<feature type="compositionally biased region" description="Basic and acidic residues" evidence="1">
    <location>
        <begin position="223"/>
        <end position="236"/>
    </location>
</feature>
<feature type="region of interest" description="Disordered" evidence="1">
    <location>
        <begin position="1"/>
        <end position="23"/>
    </location>
</feature>
<keyword evidence="3" id="KW-1185">Reference proteome</keyword>
<organism evidence="2 3">
    <name type="scientific">Ovis ammon polii</name>
    <dbReference type="NCBI Taxonomy" id="230172"/>
    <lineage>
        <taxon>Eukaryota</taxon>
        <taxon>Metazoa</taxon>
        <taxon>Chordata</taxon>
        <taxon>Craniata</taxon>
        <taxon>Vertebrata</taxon>
        <taxon>Euteleostomi</taxon>
        <taxon>Mammalia</taxon>
        <taxon>Eutheria</taxon>
        <taxon>Laurasiatheria</taxon>
        <taxon>Artiodactyla</taxon>
        <taxon>Ruminantia</taxon>
        <taxon>Pecora</taxon>
        <taxon>Bovidae</taxon>
        <taxon>Caprinae</taxon>
        <taxon>Ovis</taxon>
    </lineage>
</organism>
<feature type="region of interest" description="Disordered" evidence="1">
    <location>
        <begin position="266"/>
        <end position="285"/>
    </location>
</feature>
<evidence type="ECO:0000313" key="3">
    <source>
        <dbReference type="Proteomes" id="UP001214576"/>
    </source>
</evidence>
<reference evidence="2" key="1">
    <citation type="submission" date="2022-03" db="EMBL/GenBank/DDBJ databases">
        <title>Genomic analyses of argali, domestic sheep and their hybrids provide insights into chromosomal evolution, heterosis and genetic basis of agronomic traits.</title>
        <authorList>
            <person name="Li M."/>
        </authorList>
    </citation>
    <scope>NUCLEOTIDE SEQUENCE</scope>
    <source>
        <strain evidence="2">CAU-MHL-2022a</strain>
        <tissue evidence="2">Skin</tissue>
    </source>
</reference>
<feature type="compositionally biased region" description="Basic and acidic residues" evidence="1">
    <location>
        <begin position="1"/>
        <end position="20"/>
    </location>
</feature>
<accession>A0AAD4UHV8</accession>
<comment type="caution">
    <text evidence="2">The sequence shown here is derived from an EMBL/GenBank/DDBJ whole genome shotgun (WGS) entry which is preliminary data.</text>
</comment>
<name>A0AAD4UHV8_OVIAM</name>
<feature type="region of interest" description="Disordered" evidence="1">
    <location>
        <begin position="201"/>
        <end position="236"/>
    </location>
</feature>
<protein>
    <submittedName>
        <fullName evidence="2">Uncharacterized protein</fullName>
    </submittedName>
</protein>
<dbReference type="Proteomes" id="UP001214576">
    <property type="component" value="Unassembled WGS sequence"/>
</dbReference>
<evidence type="ECO:0000313" key="2">
    <source>
        <dbReference type="EMBL" id="KAI4544380.1"/>
    </source>
</evidence>
<proteinExistence type="predicted"/>